<feature type="compositionally biased region" description="Basic residues" evidence="1">
    <location>
        <begin position="85"/>
        <end position="96"/>
    </location>
</feature>
<protein>
    <submittedName>
        <fullName evidence="2">Uncharacterized protein</fullName>
    </submittedName>
</protein>
<proteinExistence type="predicted"/>
<dbReference type="AlphaFoldDB" id="A0A8T0ML25"/>
<gene>
    <name evidence="2" type="ORF">PVAP13_9NG325773</name>
</gene>
<feature type="region of interest" description="Disordered" evidence="1">
    <location>
        <begin position="134"/>
        <end position="241"/>
    </location>
</feature>
<evidence type="ECO:0000256" key="1">
    <source>
        <dbReference type="SAM" id="MobiDB-lite"/>
    </source>
</evidence>
<organism evidence="2 3">
    <name type="scientific">Panicum virgatum</name>
    <name type="common">Blackwell switchgrass</name>
    <dbReference type="NCBI Taxonomy" id="38727"/>
    <lineage>
        <taxon>Eukaryota</taxon>
        <taxon>Viridiplantae</taxon>
        <taxon>Streptophyta</taxon>
        <taxon>Embryophyta</taxon>
        <taxon>Tracheophyta</taxon>
        <taxon>Spermatophyta</taxon>
        <taxon>Magnoliopsida</taxon>
        <taxon>Liliopsida</taxon>
        <taxon>Poales</taxon>
        <taxon>Poaceae</taxon>
        <taxon>PACMAD clade</taxon>
        <taxon>Panicoideae</taxon>
        <taxon>Panicodae</taxon>
        <taxon>Paniceae</taxon>
        <taxon>Panicinae</taxon>
        <taxon>Panicum</taxon>
        <taxon>Panicum sect. Hiantes</taxon>
    </lineage>
</organism>
<name>A0A8T0ML25_PANVG</name>
<feature type="compositionally biased region" description="Pro residues" evidence="1">
    <location>
        <begin position="57"/>
        <end position="67"/>
    </location>
</feature>
<feature type="compositionally biased region" description="Basic residues" evidence="1">
    <location>
        <begin position="164"/>
        <end position="174"/>
    </location>
</feature>
<evidence type="ECO:0000313" key="2">
    <source>
        <dbReference type="EMBL" id="KAG2537867.1"/>
    </source>
</evidence>
<dbReference type="Proteomes" id="UP000823388">
    <property type="component" value="Chromosome 9N"/>
</dbReference>
<accession>A0A8T0ML25</accession>
<reference evidence="2" key="1">
    <citation type="submission" date="2020-05" db="EMBL/GenBank/DDBJ databases">
        <title>WGS assembly of Panicum virgatum.</title>
        <authorList>
            <person name="Lovell J.T."/>
            <person name="Jenkins J."/>
            <person name="Shu S."/>
            <person name="Juenger T.E."/>
            <person name="Schmutz J."/>
        </authorList>
    </citation>
    <scope>NUCLEOTIDE SEQUENCE</scope>
    <source>
        <strain evidence="2">AP13</strain>
    </source>
</reference>
<dbReference type="EMBL" id="CM029054">
    <property type="protein sequence ID" value="KAG2537867.1"/>
    <property type="molecule type" value="Genomic_DNA"/>
</dbReference>
<feature type="compositionally biased region" description="Basic residues" evidence="1">
    <location>
        <begin position="13"/>
        <end position="30"/>
    </location>
</feature>
<comment type="caution">
    <text evidence="2">The sequence shown here is derived from an EMBL/GenBank/DDBJ whole genome shotgun (WGS) entry which is preliminary data.</text>
</comment>
<sequence>MAPAGAGAGLAKTHPRPHPRSRGKPARGKTRGWISGPAPAPVGFREGLRHLRVSSTSPPPSSCSRPQPPRHARRSLPPPCWRPPPPRRARRPHLRHRAVYAVGCVGEGTGEIRPRSAVLVRGLGRSGRQLAPAVGSLHHRGEGSQGGGRLPPQLDAAEAPTSTRPRRRRTPRGKGSKEEEGGEVHGGPPRLRRHGPLGVRLRHEGANAPVLPHRARLHARGGPGGGGEIRPPGQAAGRRAP</sequence>
<evidence type="ECO:0000313" key="3">
    <source>
        <dbReference type="Proteomes" id="UP000823388"/>
    </source>
</evidence>
<feature type="region of interest" description="Disordered" evidence="1">
    <location>
        <begin position="1"/>
        <end position="96"/>
    </location>
</feature>
<keyword evidence="3" id="KW-1185">Reference proteome</keyword>